<sequence length="79" mass="9037">MRTEADIRAKMKFIGRKLKSHRSHQGYELDKWAISVLGWALGLDLKERYFCGTCKKSHPLLRCPWCGGENDILENSDGA</sequence>
<organism evidence="1">
    <name type="scientific">marine sediment metagenome</name>
    <dbReference type="NCBI Taxonomy" id="412755"/>
    <lineage>
        <taxon>unclassified sequences</taxon>
        <taxon>metagenomes</taxon>
        <taxon>ecological metagenomes</taxon>
    </lineage>
</organism>
<proteinExistence type="predicted"/>
<dbReference type="AlphaFoldDB" id="A0A0F9TBA9"/>
<evidence type="ECO:0000313" key="1">
    <source>
        <dbReference type="EMBL" id="KKN76454.1"/>
    </source>
</evidence>
<comment type="caution">
    <text evidence="1">The sequence shown here is derived from an EMBL/GenBank/DDBJ whole genome shotgun (WGS) entry which is preliminary data.</text>
</comment>
<gene>
    <name evidence="1" type="ORF">LCGC14_0369630</name>
</gene>
<accession>A0A0F9TBA9</accession>
<protein>
    <submittedName>
        <fullName evidence="1">Uncharacterized protein</fullName>
    </submittedName>
</protein>
<name>A0A0F9TBA9_9ZZZZ</name>
<dbReference type="EMBL" id="LAZR01000295">
    <property type="protein sequence ID" value="KKN76454.1"/>
    <property type="molecule type" value="Genomic_DNA"/>
</dbReference>
<reference evidence="1" key="1">
    <citation type="journal article" date="2015" name="Nature">
        <title>Complex archaea that bridge the gap between prokaryotes and eukaryotes.</title>
        <authorList>
            <person name="Spang A."/>
            <person name="Saw J.H."/>
            <person name="Jorgensen S.L."/>
            <person name="Zaremba-Niedzwiedzka K."/>
            <person name="Martijn J."/>
            <person name="Lind A.E."/>
            <person name="van Eijk R."/>
            <person name="Schleper C."/>
            <person name="Guy L."/>
            <person name="Ettema T.J."/>
        </authorList>
    </citation>
    <scope>NUCLEOTIDE SEQUENCE</scope>
</reference>